<comment type="caution">
    <text evidence="6">Lacks conserved residue(s) required for the propagation of feature annotation.</text>
</comment>
<keyword evidence="9" id="KW-1185">Reference proteome</keyword>
<comment type="subunit">
    <text evidence="6">Homodimer.</text>
</comment>
<comment type="catalytic activity">
    <reaction evidence="6">
        <text>2 a quinone + NADH + H(+) = 2 a 1,4-benzosemiquinone + NAD(+)</text>
        <dbReference type="Rhea" id="RHEA:65952"/>
        <dbReference type="ChEBI" id="CHEBI:15378"/>
        <dbReference type="ChEBI" id="CHEBI:57540"/>
        <dbReference type="ChEBI" id="CHEBI:57945"/>
        <dbReference type="ChEBI" id="CHEBI:132124"/>
        <dbReference type="ChEBI" id="CHEBI:134225"/>
    </reaction>
</comment>
<reference evidence="8 9" key="1">
    <citation type="submission" date="2010-07" db="EMBL/GenBank/DDBJ databases">
        <title>The draft genome of Paenibacillus curdlanolyticus YK9.</title>
        <authorList>
            <consortium name="US DOE Joint Genome Institute (JGI-PGF)"/>
            <person name="Lucas S."/>
            <person name="Copeland A."/>
            <person name="Lapidus A."/>
            <person name="Cheng J.-F."/>
            <person name="Bruce D."/>
            <person name="Goodwin L."/>
            <person name="Pitluck S."/>
            <person name="Land M.L."/>
            <person name="Hauser L."/>
            <person name="Chang Y.-J."/>
            <person name="Jeffries C."/>
            <person name="Anderson I.J."/>
            <person name="Johnson E."/>
            <person name="Loganathan U."/>
            <person name="Mulhopadhyay B."/>
            <person name="Kyrpides N."/>
            <person name="Woyke T.J."/>
        </authorList>
    </citation>
    <scope>NUCLEOTIDE SEQUENCE [LARGE SCALE GENOMIC DNA]</scope>
    <source>
        <strain evidence="8 9">YK9</strain>
    </source>
</reference>
<dbReference type="HAMAP" id="MF_01216">
    <property type="entry name" value="Azoreductase_type1"/>
    <property type="match status" value="1"/>
</dbReference>
<dbReference type="InterPro" id="IPR050104">
    <property type="entry name" value="FMN-dep_NADH:Q_OxRdtase_AzoR1"/>
</dbReference>
<dbReference type="SUPFAM" id="SSF52218">
    <property type="entry name" value="Flavoproteins"/>
    <property type="match status" value="1"/>
</dbReference>
<dbReference type="EC" id="1.7.1.17" evidence="6"/>
<dbReference type="InterPro" id="IPR023048">
    <property type="entry name" value="NADH:quinone_OxRdtase_FMN_depd"/>
</dbReference>
<dbReference type="PANTHER" id="PTHR43741">
    <property type="entry name" value="FMN-DEPENDENT NADH-AZOREDUCTASE 1"/>
    <property type="match status" value="1"/>
</dbReference>
<dbReference type="GO" id="GO:0016655">
    <property type="term" value="F:oxidoreductase activity, acting on NAD(P)H, quinone or similar compound as acceptor"/>
    <property type="evidence" value="ECO:0007669"/>
    <property type="project" value="InterPro"/>
</dbReference>
<dbReference type="OrthoDB" id="9805013at2"/>
<keyword evidence="4 6" id="KW-0520">NAD</keyword>
<dbReference type="EMBL" id="AEDD01000002">
    <property type="protein sequence ID" value="EFM12472.1"/>
    <property type="molecule type" value="Genomic_DNA"/>
</dbReference>
<comment type="cofactor">
    <cofactor evidence="6">
        <name>FMN</name>
        <dbReference type="ChEBI" id="CHEBI:58210"/>
    </cofactor>
    <text evidence="6">Binds 1 FMN per subunit.</text>
</comment>
<dbReference type="InterPro" id="IPR003680">
    <property type="entry name" value="Flavodoxin_fold"/>
</dbReference>
<evidence type="ECO:0000259" key="7">
    <source>
        <dbReference type="Pfam" id="PF02525"/>
    </source>
</evidence>
<keyword evidence="2 6" id="KW-0288">FMN</keyword>
<dbReference type="GO" id="GO:0016652">
    <property type="term" value="F:oxidoreductase activity, acting on NAD(P)H as acceptor"/>
    <property type="evidence" value="ECO:0007669"/>
    <property type="project" value="UniProtKB-UniRule"/>
</dbReference>
<feature type="domain" description="Flavodoxin-like fold" evidence="7">
    <location>
        <begin position="3"/>
        <end position="201"/>
    </location>
</feature>
<dbReference type="AlphaFoldDB" id="E0I680"/>
<evidence type="ECO:0000256" key="6">
    <source>
        <dbReference type="HAMAP-Rule" id="MF_01216"/>
    </source>
</evidence>
<dbReference type="GO" id="GO:0010181">
    <property type="term" value="F:FMN binding"/>
    <property type="evidence" value="ECO:0007669"/>
    <property type="project" value="UniProtKB-UniRule"/>
</dbReference>
<dbReference type="GO" id="GO:0009055">
    <property type="term" value="F:electron transfer activity"/>
    <property type="evidence" value="ECO:0007669"/>
    <property type="project" value="UniProtKB-UniRule"/>
</dbReference>
<comment type="function">
    <text evidence="6">Also exhibits azoreductase activity. Catalyzes the reductive cleavage of the azo bond in aromatic azo compounds to the corresponding amines.</text>
</comment>
<evidence type="ECO:0000313" key="9">
    <source>
        <dbReference type="Proteomes" id="UP000005387"/>
    </source>
</evidence>
<dbReference type="Pfam" id="PF02525">
    <property type="entry name" value="Flavodoxin_2"/>
    <property type="match status" value="1"/>
</dbReference>
<evidence type="ECO:0000256" key="5">
    <source>
        <dbReference type="ARBA" id="ARBA00048542"/>
    </source>
</evidence>
<sequence>MATVLMIKANDRPAEQAVSVQLYDAFVQSYKETHPADTVVELDLYAENLPFYGNEAITAMFKSAQGFELSAEEKRAADTVNKYLDQFIAADKVAIAFPLWNFTAPAPLINYIGYIAQAGKTFKYTAEGPVGLLNNKPVVLLSARGGVYSEGPMVEFEAAVRPVKAALGLFGAQTQEVIIEGHNQFRDRAADIIAEGLKKAADTAAAF</sequence>
<keyword evidence="3 6" id="KW-0560">Oxidoreductase</keyword>
<dbReference type="PANTHER" id="PTHR43741:SF4">
    <property type="entry name" value="FMN-DEPENDENT NADH:QUINONE OXIDOREDUCTASE"/>
    <property type="match status" value="1"/>
</dbReference>
<dbReference type="EC" id="1.6.5.-" evidence="6"/>
<comment type="catalytic activity">
    <reaction evidence="5">
        <text>N,N-dimethyl-1,4-phenylenediamine + anthranilate + 2 NAD(+) = 2-(4-dimethylaminophenyl)diazenylbenzoate + 2 NADH + 2 H(+)</text>
        <dbReference type="Rhea" id="RHEA:55872"/>
        <dbReference type="ChEBI" id="CHEBI:15378"/>
        <dbReference type="ChEBI" id="CHEBI:15783"/>
        <dbReference type="ChEBI" id="CHEBI:16567"/>
        <dbReference type="ChEBI" id="CHEBI:57540"/>
        <dbReference type="ChEBI" id="CHEBI:57945"/>
        <dbReference type="ChEBI" id="CHEBI:71579"/>
        <dbReference type="EC" id="1.7.1.17"/>
    </reaction>
    <physiologicalReaction direction="right-to-left" evidence="5">
        <dbReference type="Rhea" id="RHEA:55874"/>
    </physiologicalReaction>
</comment>
<accession>E0I680</accession>
<evidence type="ECO:0000256" key="1">
    <source>
        <dbReference type="ARBA" id="ARBA00022630"/>
    </source>
</evidence>
<proteinExistence type="inferred from homology"/>
<keyword evidence="1 6" id="KW-0285">Flavoprotein</keyword>
<dbReference type="STRING" id="717606.PaecuDRAFT_1152"/>
<comment type="function">
    <text evidence="6">Quinone reductase that provides resistance to thiol-specific stress caused by electrophilic quinones.</text>
</comment>
<dbReference type="InterPro" id="IPR029039">
    <property type="entry name" value="Flavoprotein-like_sf"/>
</dbReference>
<evidence type="ECO:0000256" key="3">
    <source>
        <dbReference type="ARBA" id="ARBA00023002"/>
    </source>
</evidence>
<dbReference type="eggNOG" id="COG1182">
    <property type="taxonomic scope" value="Bacteria"/>
</dbReference>
<gene>
    <name evidence="6" type="primary">azoR</name>
    <name evidence="8" type="ORF">PaecuDRAFT_1152</name>
</gene>
<dbReference type="NCBIfam" id="NF010075">
    <property type="entry name" value="PRK13556.1"/>
    <property type="match status" value="1"/>
</dbReference>
<protein>
    <recommendedName>
        <fullName evidence="6">FMN dependent NADH:quinone oxidoreductase</fullName>
        <ecNumber evidence="6">1.6.5.-</ecNumber>
    </recommendedName>
    <alternativeName>
        <fullName evidence="6">Azo-dye reductase</fullName>
    </alternativeName>
    <alternativeName>
        <fullName evidence="6">FMN-dependent NADH-azo compound oxidoreductase</fullName>
    </alternativeName>
    <alternativeName>
        <fullName evidence="6">FMN-dependent NADH-azoreductase</fullName>
        <ecNumber evidence="6">1.7.1.17</ecNumber>
    </alternativeName>
</protein>
<dbReference type="Proteomes" id="UP000005387">
    <property type="component" value="Unassembled WGS sequence"/>
</dbReference>
<dbReference type="RefSeq" id="WP_006037167.1">
    <property type="nucleotide sequence ID" value="NZ_AEDD01000002.1"/>
</dbReference>
<evidence type="ECO:0000256" key="4">
    <source>
        <dbReference type="ARBA" id="ARBA00023027"/>
    </source>
</evidence>
<evidence type="ECO:0000313" key="8">
    <source>
        <dbReference type="EMBL" id="EFM12472.1"/>
    </source>
</evidence>
<name>E0I680_9BACL</name>
<evidence type="ECO:0000256" key="2">
    <source>
        <dbReference type="ARBA" id="ARBA00022643"/>
    </source>
</evidence>
<comment type="similarity">
    <text evidence="6">Belongs to the azoreductase type 1 family.</text>
</comment>
<dbReference type="Gene3D" id="3.40.50.360">
    <property type="match status" value="1"/>
</dbReference>
<organism evidence="8 9">
    <name type="scientific">Paenibacillus curdlanolyticus YK9</name>
    <dbReference type="NCBI Taxonomy" id="717606"/>
    <lineage>
        <taxon>Bacteria</taxon>
        <taxon>Bacillati</taxon>
        <taxon>Bacillota</taxon>
        <taxon>Bacilli</taxon>
        <taxon>Bacillales</taxon>
        <taxon>Paenibacillaceae</taxon>
        <taxon>Paenibacillus</taxon>
    </lineage>
</organism>